<keyword evidence="4" id="KW-1185">Reference proteome</keyword>
<organism evidence="2 3">
    <name type="scientific">Acinetobacter sichuanensis</name>
    <dbReference type="NCBI Taxonomy" id="2136183"/>
    <lineage>
        <taxon>Bacteria</taxon>
        <taxon>Pseudomonadati</taxon>
        <taxon>Pseudomonadota</taxon>
        <taxon>Gammaproteobacteria</taxon>
        <taxon>Moraxellales</taxon>
        <taxon>Moraxellaceae</taxon>
        <taxon>Acinetobacter</taxon>
    </lineage>
</organism>
<name>A0A371YIF2_9GAMM</name>
<evidence type="ECO:0000313" key="2">
    <source>
        <dbReference type="EMBL" id="RFC81259.1"/>
    </source>
</evidence>
<proteinExistence type="predicted"/>
<dbReference type="RefSeq" id="WP_107010328.1">
    <property type="nucleotide sequence ID" value="NZ_JBHRSF010000061.1"/>
</dbReference>
<dbReference type="EMBL" id="PYIX02000176">
    <property type="protein sequence ID" value="RFC81259.1"/>
    <property type="molecule type" value="Genomic_DNA"/>
</dbReference>
<dbReference type="InterPro" id="IPR054052">
    <property type="entry name" value="Y16Q-like"/>
</dbReference>
<evidence type="ECO:0000313" key="1">
    <source>
        <dbReference type="EMBL" id="MFC2996257.1"/>
    </source>
</evidence>
<reference evidence="2 3" key="2">
    <citation type="submission" date="2018-08" db="EMBL/GenBank/DDBJ databases">
        <title>The draft genome of Acinetobacter sichuanensis strain WCHAc060041.</title>
        <authorList>
            <person name="Qin J."/>
            <person name="Feng Y."/>
            <person name="Zong Z."/>
        </authorList>
    </citation>
    <scope>NUCLEOTIDE SEQUENCE [LARGE SCALE GENOMIC DNA]</scope>
    <source>
        <strain evidence="2 3">WCHAc060041</strain>
    </source>
</reference>
<accession>A0A371YIF2</accession>
<dbReference type="Proteomes" id="UP001595455">
    <property type="component" value="Unassembled WGS sequence"/>
</dbReference>
<reference evidence="1" key="1">
    <citation type="journal article" date="2014" name="Int. J. Syst. Evol. Microbiol.">
        <title>Complete genome of a new Firmicutes species belonging to the dominant human colonic microbiota ('Ruminococcus bicirculans') reveals two chromosomes and a selective capacity to utilize plant glucans.</title>
        <authorList>
            <consortium name="NISC Comparative Sequencing Program"/>
            <person name="Wegmann U."/>
            <person name="Louis P."/>
            <person name="Goesmann A."/>
            <person name="Henrissat B."/>
            <person name="Duncan S.H."/>
            <person name="Flint H.J."/>
        </authorList>
    </citation>
    <scope>NUCLEOTIDE SEQUENCE</scope>
    <source>
        <strain evidence="1">KCTC 62575</strain>
    </source>
</reference>
<comment type="caution">
    <text evidence="2">The sequence shown here is derived from an EMBL/GenBank/DDBJ whole genome shotgun (WGS) entry which is preliminary data.</text>
</comment>
<gene>
    <name evidence="1" type="ORF">ACFODO_13445</name>
    <name evidence="2" type="ORF">C9E89_022835</name>
</gene>
<sequence length="69" mass="8108">MGRKKLQPHEQRVLDEHSELCEKISKLADFLSKPQPSSINDEQWFLLNLQLNSMSIYSNILSQRTKAFF</sequence>
<dbReference type="Proteomes" id="UP000240957">
    <property type="component" value="Unassembled WGS sequence"/>
</dbReference>
<protein>
    <submittedName>
        <fullName evidence="2">Uncharacterized protein</fullName>
    </submittedName>
</protein>
<reference evidence="1" key="4">
    <citation type="submission" date="2024-09" db="EMBL/GenBank/DDBJ databases">
        <authorList>
            <person name="Sun Q."/>
            <person name="Mori K."/>
        </authorList>
    </citation>
    <scope>NUCLEOTIDE SEQUENCE</scope>
    <source>
        <strain evidence="1">KCTC 62575</strain>
    </source>
</reference>
<dbReference type="Pfam" id="PF21825">
    <property type="entry name" value="crAss001_48"/>
    <property type="match status" value="1"/>
</dbReference>
<reference evidence="4" key="3">
    <citation type="journal article" date="2019" name="Int. J. Syst. Evol. Microbiol.">
        <title>The Global Catalogue of Microorganisms (GCM) 10K type strain sequencing project: providing services to taxonomists for standard genome sequencing and annotation.</title>
        <authorList>
            <consortium name="The Broad Institute Genomics Platform"/>
            <consortium name="The Broad Institute Genome Sequencing Center for Infectious Disease"/>
            <person name="Wu L."/>
            <person name="Ma J."/>
        </authorList>
    </citation>
    <scope>NUCLEOTIDE SEQUENCE [LARGE SCALE GENOMIC DNA]</scope>
    <source>
        <strain evidence="4">KCTC 62575</strain>
    </source>
</reference>
<dbReference type="OrthoDB" id="6717864at2"/>
<evidence type="ECO:0000313" key="4">
    <source>
        <dbReference type="Proteomes" id="UP001595455"/>
    </source>
</evidence>
<dbReference type="AlphaFoldDB" id="A0A371YIF2"/>
<evidence type="ECO:0000313" key="3">
    <source>
        <dbReference type="Proteomes" id="UP000240957"/>
    </source>
</evidence>
<dbReference type="EMBL" id="JBHRSF010000061">
    <property type="protein sequence ID" value="MFC2996257.1"/>
    <property type="molecule type" value="Genomic_DNA"/>
</dbReference>